<dbReference type="GO" id="GO:0005762">
    <property type="term" value="C:mitochondrial large ribosomal subunit"/>
    <property type="evidence" value="ECO:0007669"/>
    <property type="project" value="InterPro"/>
</dbReference>
<dbReference type="PANTHER" id="PTHR13359:SF2">
    <property type="entry name" value="LARGE RIBOSOMAL SUBUNIT PROTEIN ML40"/>
    <property type="match status" value="1"/>
</dbReference>
<evidence type="ECO:0000313" key="2">
    <source>
        <dbReference type="EMBL" id="GJM90030.1"/>
    </source>
</evidence>
<proteinExistence type="predicted"/>
<comment type="caution">
    <text evidence="2">The sequence shown here is derived from an EMBL/GenBank/DDBJ whole genome shotgun (WGS) entry which is preliminary data.</text>
</comment>
<gene>
    <name evidence="2" type="primary">ga06269</name>
    <name evidence="2" type="ORF">PR202_ga06269</name>
</gene>
<reference evidence="2" key="2">
    <citation type="submission" date="2021-12" db="EMBL/GenBank/DDBJ databases">
        <title>Resequencing data analysis of finger millet.</title>
        <authorList>
            <person name="Hatakeyama M."/>
            <person name="Aluri S."/>
            <person name="Balachadran M.T."/>
            <person name="Sivarajan S.R."/>
            <person name="Poveda L."/>
            <person name="Shimizu-Inatsugi R."/>
            <person name="Schlapbach R."/>
            <person name="Sreeman S.M."/>
            <person name="Shimizu K.K."/>
        </authorList>
    </citation>
    <scope>NUCLEOTIDE SEQUENCE</scope>
</reference>
<keyword evidence="3" id="KW-1185">Reference proteome</keyword>
<evidence type="ECO:0000256" key="1">
    <source>
        <dbReference type="SAM" id="MobiDB-lite"/>
    </source>
</evidence>
<accession>A0AAV5BUL0</accession>
<feature type="region of interest" description="Disordered" evidence="1">
    <location>
        <begin position="36"/>
        <end position="56"/>
    </location>
</feature>
<organism evidence="2 3">
    <name type="scientific">Eleusine coracana subsp. coracana</name>
    <dbReference type="NCBI Taxonomy" id="191504"/>
    <lineage>
        <taxon>Eukaryota</taxon>
        <taxon>Viridiplantae</taxon>
        <taxon>Streptophyta</taxon>
        <taxon>Embryophyta</taxon>
        <taxon>Tracheophyta</taxon>
        <taxon>Spermatophyta</taxon>
        <taxon>Magnoliopsida</taxon>
        <taxon>Liliopsida</taxon>
        <taxon>Poales</taxon>
        <taxon>Poaceae</taxon>
        <taxon>PACMAD clade</taxon>
        <taxon>Chloridoideae</taxon>
        <taxon>Cynodonteae</taxon>
        <taxon>Eleusininae</taxon>
        <taxon>Eleusine</taxon>
    </lineage>
</organism>
<reference evidence="2" key="1">
    <citation type="journal article" date="2018" name="DNA Res.">
        <title>Multiple hybrid de novo genome assembly of finger millet, an orphan allotetraploid crop.</title>
        <authorList>
            <person name="Hatakeyama M."/>
            <person name="Aluri S."/>
            <person name="Balachadran M.T."/>
            <person name="Sivarajan S.R."/>
            <person name="Patrignani A."/>
            <person name="Gruter S."/>
            <person name="Poveda L."/>
            <person name="Shimizu-Inatsugi R."/>
            <person name="Baeten J."/>
            <person name="Francoijs K.J."/>
            <person name="Nataraja K.N."/>
            <person name="Reddy Y.A.N."/>
            <person name="Phadnis S."/>
            <person name="Ravikumar R.L."/>
            <person name="Schlapbach R."/>
            <person name="Sreeman S.M."/>
            <person name="Shimizu K.K."/>
        </authorList>
    </citation>
    <scope>NUCLEOTIDE SEQUENCE</scope>
</reference>
<evidence type="ECO:0008006" key="4">
    <source>
        <dbReference type="Google" id="ProtNLM"/>
    </source>
</evidence>
<dbReference type="AlphaFoldDB" id="A0AAV5BUL0"/>
<sequence length="172" mass="19170">MPQLSCVTCPPRSVFVRPKREELGLISKERQRELDMAKAKAKAKSRGTGGDDGGRVLMGPPGLDCISLGLVDEEAIPKYELTVEDGWRLAKEYSRMLMRQHRARQTAESTLLKLKKEAIAALPEKLQAAALVPDMTPFPTNRYMATLTPPIEGYLEKVRDAAKKYSVKEKLS</sequence>
<evidence type="ECO:0000313" key="3">
    <source>
        <dbReference type="Proteomes" id="UP001054889"/>
    </source>
</evidence>
<dbReference type="PANTHER" id="PTHR13359">
    <property type="entry name" value="39S RIBOSOMAL PROTEIN L40, MITOCHONDRIAL"/>
    <property type="match status" value="1"/>
</dbReference>
<dbReference type="EMBL" id="BQKI01000003">
    <property type="protein sequence ID" value="GJM90030.1"/>
    <property type="molecule type" value="Genomic_DNA"/>
</dbReference>
<name>A0AAV5BUL0_ELECO</name>
<dbReference type="Proteomes" id="UP001054889">
    <property type="component" value="Unassembled WGS sequence"/>
</dbReference>
<protein>
    <recommendedName>
        <fullName evidence="4">Copper ion binding protein</fullName>
    </recommendedName>
</protein>
<dbReference type="InterPro" id="IPR039145">
    <property type="entry name" value="Ribosomal_mL40_metazoa/plant"/>
</dbReference>